<keyword evidence="3" id="KW-0378">Hydrolase</keyword>
<feature type="short sequence motif" description="Q motif" evidence="9">
    <location>
        <begin position="11"/>
        <end position="39"/>
    </location>
</feature>
<feature type="compositionally biased region" description="Basic and acidic residues" evidence="10">
    <location>
        <begin position="604"/>
        <end position="622"/>
    </location>
</feature>
<name>A0A132NNJ9_GIAIN</name>
<dbReference type="VEuPathDB" id="GiardiaDB:QR46_4376"/>
<evidence type="ECO:0000256" key="10">
    <source>
        <dbReference type="SAM" id="MobiDB-lite"/>
    </source>
</evidence>
<dbReference type="InterPro" id="IPR014001">
    <property type="entry name" value="Helicase_ATP-bd"/>
</dbReference>
<dbReference type="SMART" id="SM00487">
    <property type="entry name" value="DEXDc"/>
    <property type="match status" value="1"/>
</dbReference>
<dbReference type="GO" id="GO:0003723">
    <property type="term" value="F:RNA binding"/>
    <property type="evidence" value="ECO:0007669"/>
    <property type="project" value="UniProtKB-KW"/>
</dbReference>
<evidence type="ECO:0000256" key="6">
    <source>
        <dbReference type="ARBA" id="ARBA00022884"/>
    </source>
</evidence>
<evidence type="ECO:0000313" key="15">
    <source>
        <dbReference type="Proteomes" id="UP000070089"/>
    </source>
</evidence>
<dbReference type="AlphaFoldDB" id="A0A132NNJ9"/>
<dbReference type="InterPro" id="IPR050079">
    <property type="entry name" value="DEAD_box_RNA_helicase"/>
</dbReference>
<evidence type="ECO:0000256" key="1">
    <source>
        <dbReference type="ARBA" id="ARBA00012552"/>
    </source>
</evidence>
<dbReference type="SMART" id="SM00490">
    <property type="entry name" value="HELICc"/>
    <property type="match status" value="1"/>
</dbReference>
<dbReference type="InterPro" id="IPR014014">
    <property type="entry name" value="RNA_helicase_DEAD_Q_motif"/>
</dbReference>
<dbReference type="GO" id="GO:0005829">
    <property type="term" value="C:cytosol"/>
    <property type="evidence" value="ECO:0007669"/>
    <property type="project" value="TreeGrafter"/>
</dbReference>
<dbReference type="InterPro" id="IPR011545">
    <property type="entry name" value="DEAD/DEAH_box_helicase_dom"/>
</dbReference>
<dbReference type="GO" id="GO:0005524">
    <property type="term" value="F:ATP binding"/>
    <property type="evidence" value="ECO:0007669"/>
    <property type="project" value="UniProtKB-KW"/>
</dbReference>
<dbReference type="Pfam" id="PF00271">
    <property type="entry name" value="Helicase_C"/>
    <property type="match status" value="1"/>
</dbReference>
<reference evidence="14 15" key="1">
    <citation type="journal article" date="2015" name="Mol. Biochem. Parasitol.">
        <title>Identification of polymorphic genes for use in assemblage B genotyping assays through comparative genomics of multiple assemblage B Giardia duodenalis isolates.</title>
        <authorList>
            <person name="Wielinga C."/>
            <person name="Thompson R.C."/>
            <person name="Monis P."/>
            <person name="Ryan U."/>
        </authorList>
    </citation>
    <scope>NUCLEOTIDE SEQUENCE [LARGE SCALE GENOMIC DNA]</scope>
    <source>
        <strain evidence="14 15">BAH15c1</strain>
    </source>
</reference>
<evidence type="ECO:0000256" key="8">
    <source>
        <dbReference type="ARBA" id="ARBA00047984"/>
    </source>
</evidence>
<feature type="region of interest" description="Disordered" evidence="10">
    <location>
        <begin position="584"/>
        <end position="622"/>
    </location>
</feature>
<dbReference type="PROSITE" id="PS51195">
    <property type="entry name" value="Q_MOTIF"/>
    <property type="match status" value="1"/>
</dbReference>
<comment type="catalytic activity">
    <reaction evidence="8">
        <text>ATP + H2O = ADP + phosphate + H(+)</text>
        <dbReference type="Rhea" id="RHEA:13065"/>
        <dbReference type="ChEBI" id="CHEBI:15377"/>
        <dbReference type="ChEBI" id="CHEBI:15378"/>
        <dbReference type="ChEBI" id="CHEBI:30616"/>
        <dbReference type="ChEBI" id="CHEBI:43474"/>
        <dbReference type="ChEBI" id="CHEBI:456216"/>
        <dbReference type="EC" id="3.6.4.13"/>
    </reaction>
</comment>
<evidence type="ECO:0000256" key="7">
    <source>
        <dbReference type="ARBA" id="ARBA00038041"/>
    </source>
</evidence>
<comment type="similarity">
    <text evidence="7">Belongs to the DEAD box helicase family. DDX56/DBP9 subfamily.</text>
</comment>
<feature type="region of interest" description="Disordered" evidence="10">
    <location>
        <begin position="329"/>
        <end position="380"/>
    </location>
</feature>
<keyword evidence="2" id="KW-0547">Nucleotide-binding</keyword>
<evidence type="ECO:0000256" key="9">
    <source>
        <dbReference type="PROSITE-ProRule" id="PRU00552"/>
    </source>
</evidence>
<protein>
    <recommendedName>
        <fullName evidence="1">RNA helicase</fullName>
        <ecNumber evidence="1">3.6.4.13</ecNumber>
    </recommendedName>
</protein>
<dbReference type="PANTHER" id="PTHR47959:SF21">
    <property type="entry name" value="DEAD-BOX HELICASE 56"/>
    <property type="match status" value="1"/>
</dbReference>
<dbReference type="EC" id="3.6.4.13" evidence="1"/>
<dbReference type="GO" id="GO:0016787">
    <property type="term" value="F:hydrolase activity"/>
    <property type="evidence" value="ECO:0007669"/>
    <property type="project" value="UniProtKB-KW"/>
</dbReference>
<dbReference type="Proteomes" id="UP000070089">
    <property type="component" value="Unassembled WGS sequence"/>
</dbReference>
<keyword evidence="5" id="KW-0067">ATP-binding</keyword>
<dbReference type="InterPro" id="IPR044742">
    <property type="entry name" value="DEAD/DEAH_RhlB"/>
</dbReference>
<evidence type="ECO:0000256" key="5">
    <source>
        <dbReference type="ARBA" id="ARBA00022840"/>
    </source>
</evidence>
<gene>
    <name evidence="14" type="ORF">QR46_4376</name>
</gene>
<dbReference type="Gene3D" id="3.40.50.300">
    <property type="entry name" value="P-loop containing nucleotide triphosphate hydrolases"/>
    <property type="match status" value="2"/>
</dbReference>
<evidence type="ECO:0000256" key="4">
    <source>
        <dbReference type="ARBA" id="ARBA00022806"/>
    </source>
</evidence>
<evidence type="ECO:0000256" key="3">
    <source>
        <dbReference type="ARBA" id="ARBA00022801"/>
    </source>
</evidence>
<feature type="compositionally biased region" description="Basic and acidic residues" evidence="10">
    <location>
        <begin position="356"/>
        <end position="369"/>
    </location>
</feature>
<keyword evidence="4 14" id="KW-0347">Helicase</keyword>
<evidence type="ECO:0000259" key="12">
    <source>
        <dbReference type="PROSITE" id="PS51194"/>
    </source>
</evidence>
<dbReference type="PROSITE" id="PS51194">
    <property type="entry name" value="HELICASE_CTER"/>
    <property type="match status" value="1"/>
</dbReference>
<proteinExistence type="inferred from homology"/>
<evidence type="ECO:0000313" key="14">
    <source>
        <dbReference type="EMBL" id="KWX11670.1"/>
    </source>
</evidence>
<dbReference type="SUPFAM" id="SSF52540">
    <property type="entry name" value="P-loop containing nucleoside triphosphate hydrolases"/>
    <property type="match status" value="2"/>
</dbReference>
<dbReference type="OrthoDB" id="1191041at2759"/>
<dbReference type="InterPro" id="IPR027417">
    <property type="entry name" value="P-loop_NTPase"/>
</dbReference>
<evidence type="ECO:0000259" key="11">
    <source>
        <dbReference type="PROSITE" id="PS51192"/>
    </source>
</evidence>
<dbReference type="EMBL" id="JXTI01000165">
    <property type="protein sequence ID" value="KWX11670.1"/>
    <property type="molecule type" value="Genomic_DNA"/>
</dbReference>
<dbReference type="GO" id="GO:0003724">
    <property type="term" value="F:RNA helicase activity"/>
    <property type="evidence" value="ECO:0007669"/>
    <property type="project" value="UniProtKB-EC"/>
</dbReference>
<evidence type="ECO:0000259" key="13">
    <source>
        <dbReference type="PROSITE" id="PS51195"/>
    </source>
</evidence>
<feature type="domain" description="Helicase C-terminal" evidence="12">
    <location>
        <begin position="252"/>
        <end position="467"/>
    </location>
</feature>
<evidence type="ECO:0000256" key="2">
    <source>
        <dbReference type="ARBA" id="ARBA00022741"/>
    </source>
</evidence>
<dbReference type="Pfam" id="PF00270">
    <property type="entry name" value="DEAD"/>
    <property type="match status" value="1"/>
</dbReference>
<accession>A0A132NNJ9</accession>
<feature type="domain" description="DEAD-box RNA helicase Q" evidence="13">
    <location>
        <begin position="11"/>
        <end position="39"/>
    </location>
</feature>
<keyword evidence="6" id="KW-0694">RNA-binding</keyword>
<organism evidence="14 15">
    <name type="scientific">Giardia duodenalis assemblage B</name>
    <dbReference type="NCBI Taxonomy" id="1394984"/>
    <lineage>
        <taxon>Eukaryota</taxon>
        <taxon>Metamonada</taxon>
        <taxon>Diplomonadida</taxon>
        <taxon>Hexamitidae</taxon>
        <taxon>Giardiinae</taxon>
        <taxon>Giardia</taxon>
    </lineage>
</organism>
<dbReference type="PANTHER" id="PTHR47959">
    <property type="entry name" value="ATP-DEPENDENT RNA HELICASE RHLE-RELATED"/>
    <property type="match status" value="1"/>
</dbReference>
<dbReference type="CDD" id="cd00268">
    <property type="entry name" value="DEADc"/>
    <property type="match status" value="1"/>
</dbReference>
<sequence>MKHIIETFQKMDWDSFGIDPRLCDALRSLGLYEALPIQKLAIPEALAHNDILCQSFTGSGKTIIYVAAILHRILQERSRSVKPVAAITSLIVVPTRELCRQLEEVLLAIIKEFSSNAFTISCAAIYLGENSSADTITLRSMPEILISTPSLVMNLIKDGKISLKNIVQFVCDEADFIFDMDYGPDLEALLEYLPASAQKFFLSATLDHKLESMVSLHLRSPKLIKLEEAEQKLLTQPIQHLISLDTTEKKYMLIYALVKLQILQGYIVIFVNSVTTAYKLKLFLHRFGQKTFLYNPELPVSTRQAVIEGYNLGAEYVLIAVDDSIKDNTKDGAKDDNNEGVTSAQEVPNEAVAEEQTEHDPSASAEKKTPTPAPMPSAPKEAGIFRGLDFTRVDVVLNFDCPVSSINYVHRIGRTARGANPCGHAITIIHEDSKENRSVIASILREQREEFGKELLAPFQFNIQALESFRYRVADVLHSLTPSAIKEYRISEIKSEILASDALRKYFSQQSKDLALIKRIKTNPLIERQRQMTMHLKFVPSYLLPNAEGIRSTYQGSFAIGSHKTERMRRANARAAKAMKQGLGPVRKPMMPRKGIGKGRGKGKLAEFVRTPTKDSRWKKAR</sequence>
<comment type="caution">
    <text evidence="14">The sequence shown here is derived from an EMBL/GenBank/DDBJ whole genome shotgun (WGS) entry which is preliminary data.</text>
</comment>
<dbReference type="PROSITE" id="PS51192">
    <property type="entry name" value="HELICASE_ATP_BIND_1"/>
    <property type="match status" value="1"/>
</dbReference>
<dbReference type="InterPro" id="IPR001650">
    <property type="entry name" value="Helicase_C-like"/>
</dbReference>
<feature type="domain" description="Helicase ATP-binding" evidence="11">
    <location>
        <begin position="42"/>
        <end position="224"/>
    </location>
</feature>